<evidence type="ECO:0000313" key="3">
    <source>
        <dbReference type="Proteomes" id="UP001230328"/>
    </source>
</evidence>
<dbReference type="RefSeq" id="WP_307525635.1">
    <property type="nucleotide sequence ID" value="NZ_JAUSZI010000002.1"/>
</dbReference>
<reference evidence="2 3" key="1">
    <citation type="submission" date="2023-07" db="EMBL/GenBank/DDBJ databases">
        <title>Comparative genomics of wheat-associated soil bacteria to identify genetic determinants of phenazine resistance.</title>
        <authorList>
            <person name="Mouncey N."/>
        </authorList>
    </citation>
    <scope>NUCLEOTIDE SEQUENCE [LARGE SCALE GENOMIC DNA]</scope>
    <source>
        <strain evidence="2 3">V2I4</strain>
    </source>
</reference>
<evidence type="ECO:0000313" key="2">
    <source>
        <dbReference type="EMBL" id="MDQ1030130.1"/>
    </source>
</evidence>
<gene>
    <name evidence="2" type="ORF">QF035_007712</name>
</gene>
<feature type="region of interest" description="Disordered" evidence="1">
    <location>
        <begin position="1"/>
        <end position="27"/>
    </location>
</feature>
<evidence type="ECO:0000256" key="1">
    <source>
        <dbReference type="SAM" id="MobiDB-lite"/>
    </source>
</evidence>
<feature type="compositionally biased region" description="Basic and acidic residues" evidence="1">
    <location>
        <begin position="9"/>
        <end position="21"/>
    </location>
</feature>
<dbReference type="Proteomes" id="UP001230328">
    <property type="component" value="Unassembled WGS sequence"/>
</dbReference>
<organism evidence="2 3">
    <name type="scientific">Streptomyces umbrinus</name>
    <dbReference type="NCBI Taxonomy" id="67370"/>
    <lineage>
        <taxon>Bacteria</taxon>
        <taxon>Bacillati</taxon>
        <taxon>Actinomycetota</taxon>
        <taxon>Actinomycetes</taxon>
        <taxon>Kitasatosporales</taxon>
        <taxon>Streptomycetaceae</taxon>
        <taxon>Streptomyces</taxon>
        <taxon>Streptomyces phaeochromogenes group</taxon>
    </lineage>
</organism>
<protein>
    <submittedName>
        <fullName evidence="2">Uncharacterized protein</fullName>
    </submittedName>
</protein>
<proteinExistence type="predicted"/>
<dbReference type="EMBL" id="JAUSZI010000002">
    <property type="protein sequence ID" value="MDQ1030130.1"/>
    <property type="molecule type" value="Genomic_DNA"/>
</dbReference>
<comment type="caution">
    <text evidence="2">The sequence shown here is derived from an EMBL/GenBank/DDBJ whole genome shotgun (WGS) entry which is preliminary data.</text>
</comment>
<sequence length="253" mass="27743">MTMQGAPDPKPEQGRMAEPARTHVSAAGLRARGWTDGIVRRLLGEPDRLSAHPRFRSAPWTRMYRVERVEAAEQSAEFRSGAAFAARRSGAVRKAVGRRGREAVARRRREVLARILAEPIDVPRMDTGELAQRAVEHRARQEAGATAGMAGTAGTAGTAEALGIPSTLSPPRTDRALLDRWKVDYLRHRLSPYDELLEGLSSREGRGRAAALLRQRIHAAIAEAYPGLAEECERQVRDRQLGPPEGEIAGHSD</sequence>
<accession>A0ABU0T2X4</accession>
<name>A0ABU0T2X4_9ACTN</name>
<keyword evidence="3" id="KW-1185">Reference proteome</keyword>